<dbReference type="Pfam" id="PF13489">
    <property type="entry name" value="Methyltransf_23"/>
    <property type="match status" value="1"/>
</dbReference>
<dbReference type="PANTHER" id="PTHR43591">
    <property type="entry name" value="METHYLTRANSFERASE"/>
    <property type="match status" value="1"/>
</dbReference>
<evidence type="ECO:0000256" key="2">
    <source>
        <dbReference type="SAM" id="MobiDB-lite"/>
    </source>
</evidence>
<organism evidence="3 4">
    <name type="scientific">Diplogelasinospora grovesii</name>
    <dbReference type="NCBI Taxonomy" id="303347"/>
    <lineage>
        <taxon>Eukaryota</taxon>
        <taxon>Fungi</taxon>
        <taxon>Dikarya</taxon>
        <taxon>Ascomycota</taxon>
        <taxon>Pezizomycotina</taxon>
        <taxon>Sordariomycetes</taxon>
        <taxon>Sordariomycetidae</taxon>
        <taxon>Sordariales</taxon>
        <taxon>Diplogelasinosporaceae</taxon>
        <taxon>Diplogelasinospora</taxon>
    </lineage>
</organism>
<evidence type="ECO:0000313" key="3">
    <source>
        <dbReference type="EMBL" id="KAK3937388.1"/>
    </source>
</evidence>
<dbReference type="GO" id="GO:0008168">
    <property type="term" value="F:methyltransferase activity"/>
    <property type="evidence" value="ECO:0007669"/>
    <property type="project" value="UniProtKB-KW"/>
</dbReference>
<comment type="similarity">
    <text evidence="1">Belongs to the methyltransferase superfamily. LaeA methyltransferase family.</text>
</comment>
<accession>A0AAN6N3Z6</accession>
<dbReference type="AlphaFoldDB" id="A0AAN6N3Z6"/>
<gene>
    <name evidence="3" type="ORF">QBC46DRAFT_392932</name>
</gene>
<dbReference type="InterPro" id="IPR029063">
    <property type="entry name" value="SAM-dependent_MTases_sf"/>
</dbReference>
<dbReference type="SUPFAM" id="SSF53335">
    <property type="entry name" value="S-adenosyl-L-methionine-dependent methyltransferases"/>
    <property type="match status" value="1"/>
</dbReference>
<proteinExistence type="inferred from homology"/>
<dbReference type="GO" id="GO:0032259">
    <property type="term" value="P:methylation"/>
    <property type="evidence" value="ECO:0007669"/>
    <property type="project" value="UniProtKB-KW"/>
</dbReference>
<feature type="compositionally biased region" description="Pro residues" evidence="2">
    <location>
        <begin position="8"/>
        <end position="22"/>
    </location>
</feature>
<evidence type="ECO:0000256" key="1">
    <source>
        <dbReference type="ARBA" id="ARBA00038158"/>
    </source>
</evidence>
<keyword evidence="4" id="KW-1185">Reference proteome</keyword>
<dbReference type="PANTHER" id="PTHR43591:SF10">
    <property type="entry name" value="ABC TRANSMEMBRANE TYPE-1 DOMAIN-CONTAINING PROTEIN-RELATED"/>
    <property type="match status" value="1"/>
</dbReference>
<dbReference type="Proteomes" id="UP001303473">
    <property type="component" value="Unassembled WGS sequence"/>
</dbReference>
<feature type="region of interest" description="Disordered" evidence="2">
    <location>
        <begin position="1"/>
        <end position="66"/>
    </location>
</feature>
<name>A0AAN6N3Z6_9PEZI</name>
<feature type="compositionally biased region" description="Low complexity" evidence="2">
    <location>
        <begin position="53"/>
        <end position="66"/>
    </location>
</feature>
<dbReference type="EMBL" id="MU853856">
    <property type="protein sequence ID" value="KAK3937388.1"/>
    <property type="molecule type" value="Genomic_DNA"/>
</dbReference>
<dbReference type="Gene3D" id="3.40.50.150">
    <property type="entry name" value="Vaccinia Virus protein VP39"/>
    <property type="match status" value="1"/>
</dbReference>
<keyword evidence="3" id="KW-0489">Methyltransferase</keyword>
<protein>
    <submittedName>
        <fullName evidence="3">Methyltransferase</fullName>
    </submittedName>
</protein>
<reference evidence="4" key="1">
    <citation type="journal article" date="2023" name="Mol. Phylogenet. Evol.">
        <title>Genome-scale phylogeny and comparative genomics of the fungal order Sordariales.</title>
        <authorList>
            <person name="Hensen N."/>
            <person name="Bonometti L."/>
            <person name="Westerberg I."/>
            <person name="Brannstrom I.O."/>
            <person name="Guillou S."/>
            <person name="Cros-Aarteil S."/>
            <person name="Calhoun S."/>
            <person name="Haridas S."/>
            <person name="Kuo A."/>
            <person name="Mondo S."/>
            <person name="Pangilinan J."/>
            <person name="Riley R."/>
            <person name="LaButti K."/>
            <person name="Andreopoulos B."/>
            <person name="Lipzen A."/>
            <person name="Chen C."/>
            <person name="Yan M."/>
            <person name="Daum C."/>
            <person name="Ng V."/>
            <person name="Clum A."/>
            <person name="Steindorff A."/>
            <person name="Ohm R.A."/>
            <person name="Martin F."/>
            <person name="Silar P."/>
            <person name="Natvig D.O."/>
            <person name="Lalanne C."/>
            <person name="Gautier V."/>
            <person name="Ament-Velasquez S.L."/>
            <person name="Kruys A."/>
            <person name="Hutchinson M.I."/>
            <person name="Powell A.J."/>
            <person name="Barry K."/>
            <person name="Miller A.N."/>
            <person name="Grigoriev I.V."/>
            <person name="Debuchy R."/>
            <person name="Gladieux P."/>
            <person name="Hiltunen Thoren M."/>
            <person name="Johannesson H."/>
        </authorList>
    </citation>
    <scope>NUCLEOTIDE SEQUENCE [LARGE SCALE GENOMIC DNA]</scope>
    <source>
        <strain evidence="4">CBS 340.73</strain>
    </source>
</reference>
<sequence length="373" mass="41767">MGATGDGPSPPAATTSPPPPPEGEGVETTTSTGILPAEHWTQQAPVHDDDTDSSLGDTDNASSTASLSASVLEYRTIHGRTYHSERGVDAQSWTPNDGRQNESMDINHHLLTIALDGRLFRAPLKDNIQKVIDIGTGTGIWAIDFADMFPNAEVIGTDLSPIQPTWVPPNLRFEIDDSTQPWTYKDNTFDYVHMRYLFGSISDWPGLYKEAFRCCKPGGYIEDFEASVVMFSDDGSLKEDTPMSQWGKVFHEAGKKFNRPFTVVEDDTQQKGMEEAGFVNLNVWDFKCPLGGWAQDPKLKQCGLYSHLALDQDIEGYVLFMWSTVMGWSKEAIHVFIAHLRRQLRDKNVHGMFRMRVVYAQKPEKPKETVTTE</sequence>
<comment type="caution">
    <text evidence="3">The sequence shown here is derived from an EMBL/GenBank/DDBJ whole genome shotgun (WGS) entry which is preliminary data.</text>
</comment>
<keyword evidence="3" id="KW-0808">Transferase</keyword>
<dbReference type="CDD" id="cd02440">
    <property type="entry name" value="AdoMet_MTases"/>
    <property type="match status" value="1"/>
</dbReference>
<evidence type="ECO:0000313" key="4">
    <source>
        <dbReference type="Proteomes" id="UP001303473"/>
    </source>
</evidence>